<dbReference type="RefSeq" id="WP_151024724.1">
    <property type="nucleotide sequence ID" value="NZ_JACHIB010000018.1"/>
</dbReference>
<sequence length="815" mass="87330">MPAIQNLARSAVQDPQRQLLDDGPLGRVGNLRFKAEPGATPRAPGPNFSQRVGQLLSKIAFHVSASPELRAQQRVLDQTRDNSRRIGNLLGHLTAPSGDPKARSRIAADLARLGALSGGDLSRLPGGKESLNTYLRELSVMDLSALRGGVLGTAKDREAVIGQMAPPRLREQAAQVLDQIDGAMKAELAGRVLQEPLAQIRSLLAASPLDGQALDEPLVRLSSHLSMLGHDTLDVHLQSWSNNDLRSLQGGLHAGPAGLSRQGAATVDHLSKALDKEIQARVDRKWPALIPDLAAAIGQGDRVAIGKALLHLSWGVDQMNCGFGAPPAATARAVREQVALAMDALRDPGSNPAGPLTRGSLARLDDVTLGRLRLCGELSAFGLRLDREDARAEGLARVQALSQQVAESVGDVLMTLAADSPDVQVLVQQLRDLAELEFRYEQHLTRLGHYGGRAGADDLGRTARQTVRQALDSLGDIRDEIGQRAGRHLRLLRGLEEGFGNAFAGLGAVLAELRDCPSGAMAAFKRLSLTQQLLGSIRHGLQETLARQAGSTGDFDHIEPIMPPDSFYTMVTEQYGVRYDPAAHRTMPVLTDAMGASMAPHVEEPVDPGLHPTYMVTLPVHGTHMTFPVGKAFFHDSVERVTFSLSVRGSDASGAPVRTTWPRTVAADQHAAHMGEAVDALFAVAGPAAEPLTRLMNQQLGGGILNGVLSMGKDGPFRLEDGTTVLPGAHGGSFHCDLEKEEDGSFRVVATMKLPLDTVPALDRDGNTVLVSMDRSASWALAQVTLDVSSDGLRFRMSEPPQFRHHFERTPPKDV</sequence>
<evidence type="ECO:0000256" key="1">
    <source>
        <dbReference type="SAM" id="MobiDB-lite"/>
    </source>
</evidence>
<name>A0A7W9TQC1_CASDE</name>
<evidence type="ECO:0000313" key="2">
    <source>
        <dbReference type="EMBL" id="MBB6084938.1"/>
    </source>
</evidence>
<accession>A0A7W9TQC1</accession>
<dbReference type="Proteomes" id="UP000541136">
    <property type="component" value="Unassembled WGS sequence"/>
</dbReference>
<dbReference type="AlphaFoldDB" id="A0A7W9TQC1"/>
<comment type="caution">
    <text evidence="2">The sequence shown here is derived from an EMBL/GenBank/DDBJ whole genome shotgun (WGS) entry which is preliminary data.</text>
</comment>
<protein>
    <submittedName>
        <fullName evidence="2">Uncharacterized protein</fullName>
    </submittedName>
</protein>
<evidence type="ECO:0000313" key="3">
    <source>
        <dbReference type="Proteomes" id="UP000541136"/>
    </source>
</evidence>
<gene>
    <name evidence="2" type="ORF">HNR28_002986</name>
</gene>
<feature type="region of interest" description="Disordered" evidence="1">
    <location>
        <begin position="1"/>
        <end position="27"/>
    </location>
</feature>
<reference evidence="2 3" key="1">
    <citation type="submission" date="2020-08" db="EMBL/GenBank/DDBJ databases">
        <title>Genomic Encyclopedia of Type Strains, Phase IV (KMG-IV): sequencing the most valuable type-strain genomes for metagenomic binning, comparative biology and taxonomic classification.</title>
        <authorList>
            <person name="Goeker M."/>
        </authorList>
    </citation>
    <scope>NUCLEOTIDE SEQUENCE [LARGE SCALE GENOMIC DNA]</scope>
    <source>
        <strain evidence="2 3">DSM 12141</strain>
    </source>
</reference>
<organism evidence="2 3">
    <name type="scientific">Castellaniella defragrans</name>
    <name type="common">Alcaligenes defragrans</name>
    <dbReference type="NCBI Taxonomy" id="75697"/>
    <lineage>
        <taxon>Bacteria</taxon>
        <taxon>Pseudomonadati</taxon>
        <taxon>Pseudomonadota</taxon>
        <taxon>Betaproteobacteria</taxon>
        <taxon>Burkholderiales</taxon>
        <taxon>Alcaligenaceae</taxon>
        <taxon>Castellaniella</taxon>
    </lineage>
</organism>
<proteinExistence type="predicted"/>
<dbReference type="EMBL" id="JACHIB010000018">
    <property type="protein sequence ID" value="MBB6084938.1"/>
    <property type="molecule type" value="Genomic_DNA"/>
</dbReference>